<evidence type="ECO:0000256" key="1">
    <source>
        <dbReference type="SAM" id="Coils"/>
    </source>
</evidence>
<dbReference type="Proteomes" id="UP000467305">
    <property type="component" value="Unassembled WGS sequence"/>
</dbReference>
<evidence type="ECO:0000313" key="2">
    <source>
        <dbReference type="EMBL" id="KAB1160933.1"/>
    </source>
</evidence>
<evidence type="ECO:0000313" key="3">
    <source>
        <dbReference type="Proteomes" id="UP000467305"/>
    </source>
</evidence>
<proteinExistence type="predicted"/>
<gene>
    <name evidence="2" type="ORF">F7018_00010</name>
</gene>
<keyword evidence="1" id="KW-0175">Coiled coil</keyword>
<dbReference type="AlphaFoldDB" id="A0A7J5ATF8"/>
<keyword evidence="3" id="KW-1185">Reference proteome</keyword>
<accession>A0A7J5ATF8</accession>
<dbReference type="EMBL" id="WAAU01000001">
    <property type="protein sequence ID" value="KAB1160933.1"/>
    <property type="molecule type" value="Genomic_DNA"/>
</dbReference>
<sequence>MKSLFTILLASIFLFSCGRNKDEKKLFGKWYEIREFGKLEFTKDSLNISELTFTKAKWKADEKEIKVEFKNVFNDSIKSHSLKYKLNNDTLFIQSEIDSIPVFKFIKAESFTDLIFKKNNVTINLDKNPNSNFQRTENKYGIKVFIENKNGIVKAKTEYSNNLENLENDLNEILLDLSPYFMNEYNSSHSERFSVEQWIRMNIYYSLFIDKEIPQSKIDTILEKLRKTKIVKIYRAYKTVETDSVDFNNLKEIKL</sequence>
<name>A0A7J5ATF8_9FLAO</name>
<protein>
    <submittedName>
        <fullName evidence="2">Uncharacterized protein</fullName>
    </submittedName>
</protein>
<feature type="coiled-coil region" evidence="1">
    <location>
        <begin position="149"/>
        <end position="176"/>
    </location>
</feature>
<dbReference type="RefSeq" id="WP_150897926.1">
    <property type="nucleotide sequence ID" value="NZ_WAAU01000001.1"/>
</dbReference>
<dbReference type="PROSITE" id="PS51257">
    <property type="entry name" value="PROKAR_LIPOPROTEIN"/>
    <property type="match status" value="1"/>
</dbReference>
<reference evidence="2 3" key="1">
    <citation type="submission" date="2019-09" db="EMBL/GenBank/DDBJ databases">
        <authorList>
            <person name="Cao W.R."/>
        </authorList>
    </citation>
    <scope>NUCLEOTIDE SEQUENCE [LARGE SCALE GENOMIC DNA]</scope>
    <source>
        <strain evidence="3">a4</strain>
    </source>
</reference>
<dbReference type="OrthoDB" id="1188433at2"/>
<organism evidence="2 3">
    <name type="scientific">Tenacibaculum aiptasiae</name>
    <dbReference type="NCBI Taxonomy" id="426481"/>
    <lineage>
        <taxon>Bacteria</taxon>
        <taxon>Pseudomonadati</taxon>
        <taxon>Bacteroidota</taxon>
        <taxon>Flavobacteriia</taxon>
        <taxon>Flavobacteriales</taxon>
        <taxon>Flavobacteriaceae</taxon>
        <taxon>Tenacibaculum</taxon>
    </lineage>
</organism>
<comment type="caution">
    <text evidence="2">The sequence shown here is derived from an EMBL/GenBank/DDBJ whole genome shotgun (WGS) entry which is preliminary data.</text>
</comment>